<name>A0A2M8Z9J7_9FIRM</name>
<reference evidence="1 2" key="1">
    <citation type="submission" date="2017-11" db="EMBL/GenBank/DDBJ databases">
        <title>Understudied soil microbes with underappreciated capabilities: Untangling the Clostridium saccharolyticum group.</title>
        <authorList>
            <person name="Leschine S."/>
        </authorList>
    </citation>
    <scope>NUCLEOTIDE SEQUENCE [LARGE SCALE GENOMIC DNA]</scope>
    <source>
        <strain evidence="1 2">18A</strain>
    </source>
</reference>
<proteinExistence type="predicted"/>
<dbReference type="Proteomes" id="UP000231092">
    <property type="component" value="Unassembled WGS sequence"/>
</dbReference>
<dbReference type="AlphaFoldDB" id="A0A2M8Z9J7"/>
<evidence type="ECO:0000313" key="2">
    <source>
        <dbReference type="Proteomes" id="UP000231092"/>
    </source>
</evidence>
<evidence type="ECO:0000313" key="1">
    <source>
        <dbReference type="EMBL" id="PJJ30130.1"/>
    </source>
</evidence>
<accession>A0A2M8Z9J7</accession>
<dbReference type="OrthoDB" id="9804726at2"/>
<protein>
    <submittedName>
        <fullName evidence="1">Uncharacterized protein</fullName>
    </submittedName>
</protein>
<dbReference type="EMBL" id="PGET01000001">
    <property type="protein sequence ID" value="PJJ30130.1"/>
    <property type="molecule type" value="Genomic_DNA"/>
</dbReference>
<dbReference type="RefSeq" id="WP_100306416.1">
    <property type="nucleotide sequence ID" value="NZ_PGET01000001.1"/>
</dbReference>
<comment type="caution">
    <text evidence="1">The sequence shown here is derived from an EMBL/GenBank/DDBJ whole genome shotgun (WGS) entry which is preliminary data.</text>
</comment>
<organism evidence="1 2">
    <name type="scientific">[Clostridium] celerecrescens 18A</name>
    <dbReference type="NCBI Taxonomy" id="1286362"/>
    <lineage>
        <taxon>Bacteria</taxon>
        <taxon>Bacillati</taxon>
        <taxon>Bacillota</taxon>
        <taxon>Clostridia</taxon>
        <taxon>Lachnospirales</taxon>
        <taxon>Lachnospiraceae</taxon>
        <taxon>Lacrimispora</taxon>
    </lineage>
</organism>
<gene>
    <name evidence="1" type="ORF">H171_3705</name>
</gene>
<sequence>MSTNETLKMLYKECMKLDPDETTQLILGAETEEEQEFYSMISDLVLQQRQRKVIEENRF</sequence>